<dbReference type="GO" id="GO:0046872">
    <property type="term" value="F:metal ion binding"/>
    <property type="evidence" value="ECO:0007669"/>
    <property type="project" value="UniProtKB-KW"/>
</dbReference>
<sequence>MRKTITLPLAFAAALALGYSLMPRIEAPYTGVGSVETLGSVYERWKSAFEIQGHPETVNIGLGYSKSLSRELSDGQGQAAIDLMSGQVRISVKGLSAERPYDAWLIDNHHSGNAIKLGPLSVKADKQVFATMLDRDRLNGFTLDSVAITLAGKTPSEGGLLFGSPGLLQRVYYTERYWPAANLGTVGHAEPAGQAEVPFGFLLPKTAHAATAATTDQQLAELIAKGQKLFTEETFGGNGRTCSTCHRPDRNHTIDPAYIAKLPPSDPLFVAENNPALADLEKPALLRQFGLFVANVDGFDKPPVMRAAPHLLGLSASLKFETLAMGGEFTEDNDYFAEHDPIAQQDNRQTEAIGWGGDGAPDGGSLRDFAKGAVKQHLPKRLDRVENVDFRLPTEDELDALEAYMLSLGRSADINLAAMTFKSPLVQRGLKLFNTKNNPGETLSNGYPVGGTPVFGTSANCNGCHMNAGAISSTTGGNPTRDTGIERMRDQLHHLADTSVAYDGGFGQVLQSDCGPDYDQPCYSDGSVDPRNIRPADHPRLNRFNTPPLVEAADTAPFFHNNSVTTLEETVAYYNTESFNQSPGAFTSKGVNRQVKLDSSQVIAVALFLRSINVLENIRSSNALDQKAIDQANANSVKSVKLAIADTQDAIRMLSEAVINPYPEALNKLEKALDYEHRAVNGWFMTGGQRLRLLQQAITLKNQATALIVTEG</sequence>
<dbReference type="GO" id="GO:0009055">
    <property type="term" value="F:electron transfer activity"/>
    <property type="evidence" value="ECO:0007669"/>
    <property type="project" value="InterPro"/>
</dbReference>
<protein>
    <recommendedName>
        <fullName evidence="5">Cytochrome c domain-containing protein</fullName>
    </recommendedName>
</protein>
<feature type="domain" description="Cytochrome c" evidence="5">
    <location>
        <begin position="221"/>
        <end position="409"/>
    </location>
</feature>
<dbReference type="STRING" id="702114.A1355_19510"/>
<dbReference type="SUPFAM" id="SSF46626">
    <property type="entry name" value="Cytochrome c"/>
    <property type="match status" value="2"/>
</dbReference>
<name>A0A177P5V5_9GAMM</name>
<dbReference type="GO" id="GO:0020037">
    <property type="term" value="F:heme binding"/>
    <property type="evidence" value="ECO:0007669"/>
    <property type="project" value="InterPro"/>
</dbReference>
<evidence type="ECO:0000256" key="1">
    <source>
        <dbReference type="ARBA" id="ARBA00022617"/>
    </source>
</evidence>
<dbReference type="PANTHER" id="PTHR30600">
    <property type="entry name" value="CYTOCHROME C PEROXIDASE-RELATED"/>
    <property type="match status" value="1"/>
</dbReference>
<dbReference type="InterPro" id="IPR051395">
    <property type="entry name" value="Cytochrome_c_Peroxidase/MauG"/>
</dbReference>
<evidence type="ECO:0000313" key="6">
    <source>
        <dbReference type="EMBL" id="OAI25697.1"/>
    </source>
</evidence>
<evidence type="ECO:0000313" key="7">
    <source>
        <dbReference type="Proteomes" id="UP000077628"/>
    </source>
</evidence>
<keyword evidence="3 4" id="KW-0408">Iron</keyword>
<dbReference type="PROSITE" id="PS51007">
    <property type="entry name" value="CYTC"/>
    <property type="match status" value="2"/>
</dbReference>
<evidence type="ECO:0000259" key="5">
    <source>
        <dbReference type="PROSITE" id="PS51007"/>
    </source>
</evidence>
<dbReference type="RefSeq" id="WP_064025013.1">
    <property type="nucleotide sequence ID" value="NZ_LUUK01000036.1"/>
</dbReference>
<evidence type="ECO:0000256" key="2">
    <source>
        <dbReference type="ARBA" id="ARBA00022723"/>
    </source>
</evidence>
<keyword evidence="2 4" id="KW-0479">Metal-binding</keyword>
<keyword evidence="7" id="KW-1185">Reference proteome</keyword>
<dbReference type="EMBL" id="LUUK01000036">
    <property type="protein sequence ID" value="OAI25697.1"/>
    <property type="molecule type" value="Genomic_DNA"/>
</dbReference>
<organism evidence="6 7">
    <name type="scientific">Methylomonas koyamae</name>
    <dbReference type="NCBI Taxonomy" id="702114"/>
    <lineage>
        <taxon>Bacteria</taxon>
        <taxon>Pseudomonadati</taxon>
        <taxon>Pseudomonadota</taxon>
        <taxon>Gammaproteobacteria</taxon>
        <taxon>Methylococcales</taxon>
        <taxon>Methylococcaceae</taxon>
        <taxon>Methylomonas</taxon>
    </lineage>
</organism>
<gene>
    <name evidence="6" type="ORF">A1355_19510</name>
</gene>
<feature type="domain" description="Cytochrome c" evidence="5">
    <location>
        <begin position="446"/>
        <end position="578"/>
    </location>
</feature>
<dbReference type="GO" id="GO:0004130">
    <property type="term" value="F:cytochrome-c peroxidase activity"/>
    <property type="evidence" value="ECO:0007669"/>
    <property type="project" value="TreeGrafter"/>
</dbReference>
<dbReference type="InterPro" id="IPR009056">
    <property type="entry name" value="Cyt_c-like_dom"/>
</dbReference>
<dbReference type="Proteomes" id="UP000077628">
    <property type="component" value="Unassembled WGS sequence"/>
</dbReference>
<evidence type="ECO:0000256" key="4">
    <source>
        <dbReference type="PROSITE-ProRule" id="PRU00433"/>
    </source>
</evidence>
<dbReference type="Gene3D" id="1.10.760.10">
    <property type="entry name" value="Cytochrome c-like domain"/>
    <property type="match status" value="2"/>
</dbReference>
<dbReference type="OrthoDB" id="5571370at2"/>
<comment type="caution">
    <text evidence="6">The sequence shown here is derived from an EMBL/GenBank/DDBJ whole genome shotgun (WGS) entry which is preliminary data.</text>
</comment>
<dbReference type="InterPro" id="IPR036909">
    <property type="entry name" value="Cyt_c-like_dom_sf"/>
</dbReference>
<evidence type="ECO:0000256" key="3">
    <source>
        <dbReference type="ARBA" id="ARBA00023004"/>
    </source>
</evidence>
<keyword evidence="1 4" id="KW-0349">Heme</keyword>
<proteinExistence type="predicted"/>
<reference evidence="7" key="1">
    <citation type="submission" date="2016-03" db="EMBL/GenBank/DDBJ databases">
        <authorList>
            <person name="Heylen K."/>
            <person name="De Vos P."/>
            <person name="Vekeman B."/>
        </authorList>
    </citation>
    <scope>NUCLEOTIDE SEQUENCE [LARGE SCALE GENOMIC DNA]</scope>
    <source>
        <strain evidence="7">R-45383</strain>
    </source>
</reference>
<accession>A0A177P5V5</accession>
<dbReference type="PANTHER" id="PTHR30600:SF13">
    <property type="entry name" value="METHYLAMINE UTILIZATION PROTEIN"/>
    <property type="match status" value="1"/>
</dbReference>
<dbReference type="AlphaFoldDB" id="A0A177P5V5"/>